<sequence length="98" mass="9611">MDAVASGAGVERLIRISSLIGGLAGNPGVLVGARLVQGLGVALMLPAALSILTTTFTEGTGRHKALGVRSGAGSAVSRPPSGCFSRHAAGRSSGVACR</sequence>
<proteinExistence type="predicted"/>
<reference evidence="1 2" key="1">
    <citation type="submission" date="2014-12" db="EMBL/GenBank/DDBJ databases">
        <title>Frankia sp. BMG5.1 draft genome.</title>
        <authorList>
            <person name="Gtari M."/>
            <person name="Ghodhbane-Gtari F."/>
            <person name="Nouioui I."/>
            <person name="Ktari A."/>
            <person name="Hezbri K."/>
            <person name="Mimouni W."/>
            <person name="Sbissi I."/>
            <person name="Ayari A."/>
            <person name="Yamanaka T."/>
            <person name="Normand P."/>
            <person name="Tisa L.S."/>
            <person name="Boudabous A."/>
        </authorList>
    </citation>
    <scope>NUCLEOTIDE SEQUENCE [LARGE SCALE GENOMIC DNA]</scope>
    <source>
        <strain evidence="1 2">BMG5.1</strain>
    </source>
</reference>
<dbReference type="InterPro" id="IPR036259">
    <property type="entry name" value="MFS_trans_sf"/>
</dbReference>
<dbReference type="SUPFAM" id="SSF103473">
    <property type="entry name" value="MFS general substrate transporter"/>
    <property type="match status" value="1"/>
</dbReference>
<protein>
    <recommendedName>
        <fullName evidence="3">Major facilitator superfamily (MFS) profile domain-containing protein</fullName>
    </recommendedName>
</protein>
<dbReference type="Proteomes" id="UP000035425">
    <property type="component" value="Unassembled WGS sequence"/>
</dbReference>
<gene>
    <name evidence="1" type="ORF">FrCorBMG51_23015</name>
</gene>
<evidence type="ECO:0000313" key="1">
    <source>
        <dbReference type="EMBL" id="KLL09704.1"/>
    </source>
</evidence>
<dbReference type="Gene3D" id="1.20.1720.10">
    <property type="entry name" value="Multidrug resistance protein D"/>
    <property type="match status" value="1"/>
</dbReference>
<name>A0ABR5EZ23_9ACTN</name>
<evidence type="ECO:0000313" key="2">
    <source>
        <dbReference type="Proteomes" id="UP000035425"/>
    </source>
</evidence>
<accession>A0ABR5EZ23</accession>
<comment type="caution">
    <text evidence="1">The sequence shown here is derived from an EMBL/GenBank/DDBJ whole genome shotgun (WGS) entry which is preliminary data.</text>
</comment>
<dbReference type="EMBL" id="JWIO01000064">
    <property type="protein sequence ID" value="KLL09704.1"/>
    <property type="molecule type" value="Genomic_DNA"/>
</dbReference>
<organism evidence="1 2">
    <name type="scientific">Protofrankia coriariae</name>
    <dbReference type="NCBI Taxonomy" id="1562887"/>
    <lineage>
        <taxon>Bacteria</taxon>
        <taxon>Bacillati</taxon>
        <taxon>Actinomycetota</taxon>
        <taxon>Actinomycetes</taxon>
        <taxon>Frankiales</taxon>
        <taxon>Frankiaceae</taxon>
        <taxon>Protofrankia</taxon>
    </lineage>
</organism>
<evidence type="ECO:0008006" key="3">
    <source>
        <dbReference type="Google" id="ProtNLM"/>
    </source>
</evidence>
<keyword evidence="2" id="KW-1185">Reference proteome</keyword>